<dbReference type="InterPro" id="IPR045514">
    <property type="entry name" value="DUF6478"/>
</dbReference>
<dbReference type="Proteomes" id="UP000281343">
    <property type="component" value="Unassembled WGS sequence"/>
</dbReference>
<proteinExistence type="predicted"/>
<evidence type="ECO:0000313" key="1">
    <source>
        <dbReference type="EMBL" id="RMA42736.1"/>
    </source>
</evidence>
<organism evidence="1 2">
    <name type="scientific">Rhodophyticola porphyridii</name>
    <dbReference type="NCBI Taxonomy" id="1852017"/>
    <lineage>
        <taxon>Bacteria</taxon>
        <taxon>Pseudomonadati</taxon>
        <taxon>Pseudomonadota</taxon>
        <taxon>Alphaproteobacteria</taxon>
        <taxon>Rhodobacterales</taxon>
        <taxon>Roseobacteraceae</taxon>
        <taxon>Rhodophyticola</taxon>
    </lineage>
</organism>
<dbReference type="AlphaFoldDB" id="A0A3L9Y9J9"/>
<dbReference type="EMBL" id="RCNT01000003">
    <property type="protein sequence ID" value="RMA42736.1"/>
    <property type="molecule type" value="Genomic_DNA"/>
</dbReference>
<dbReference type="RefSeq" id="WP_121897520.1">
    <property type="nucleotide sequence ID" value="NZ_RCNT01000003.1"/>
</dbReference>
<dbReference type="Pfam" id="PF20086">
    <property type="entry name" value="DUF6478"/>
    <property type="match status" value="1"/>
</dbReference>
<protein>
    <submittedName>
        <fullName evidence="1">Uncharacterized protein</fullName>
    </submittedName>
</protein>
<accession>A0A3L9Y9J9</accession>
<evidence type="ECO:0000313" key="2">
    <source>
        <dbReference type="Proteomes" id="UP000281343"/>
    </source>
</evidence>
<name>A0A3L9Y9J9_9RHOB</name>
<reference evidence="1 2" key="1">
    <citation type="submission" date="2018-10" db="EMBL/GenBank/DDBJ databases">
        <authorList>
            <person name="Jung H.S."/>
            <person name="Jeon C.O."/>
        </authorList>
    </citation>
    <scope>NUCLEOTIDE SEQUENCE [LARGE SCALE GENOMIC DNA]</scope>
    <source>
        <strain evidence="1 2">MA-7-27</strain>
    </source>
</reference>
<dbReference type="OrthoDB" id="7827015at2"/>
<gene>
    <name evidence="1" type="ORF">D9R08_08110</name>
</gene>
<sequence length="257" mass="29153">MAIRGISFLERLSLTRALRRWTEIADEAHTMPPAELRDLRKRLSSLRHQLDRARLAADAALLNAGSVQDRIERPDQCDWAFRPAPWVVPILPAGEVSVMSPKDLGGGVKLFHDAHLSELSYRQVRNQLADIAAPFGLILDVYRFDGSFLSVVQDLPQEALDGLTRDHFLKVGLRATLESPLEVYARLNVQHGPNCEQIVRQFQFDGDSAVAEFDLAYSKINEKRLEKMWLDLIFEGPQMNQVSIWDMTILRAPRADL</sequence>
<keyword evidence="2" id="KW-1185">Reference proteome</keyword>
<comment type="caution">
    <text evidence="1">The sequence shown here is derived from an EMBL/GenBank/DDBJ whole genome shotgun (WGS) entry which is preliminary data.</text>
</comment>